<dbReference type="InterPro" id="IPR013783">
    <property type="entry name" value="Ig-like_fold"/>
</dbReference>
<evidence type="ECO:0000259" key="7">
    <source>
        <dbReference type="SMART" id="SM01217"/>
    </source>
</evidence>
<dbReference type="InterPro" id="IPR050288">
    <property type="entry name" value="Cellulose_deg_GH3"/>
</dbReference>
<dbReference type="Gene3D" id="3.20.20.300">
    <property type="entry name" value="Glycoside hydrolase, family 3, N-terminal domain"/>
    <property type="match status" value="1"/>
</dbReference>
<keyword evidence="3" id="KW-0119">Carbohydrate metabolism</keyword>
<accession>A0A7Y9FDE0</accession>
<dbReference type="Pfam" id="PF01915">
    <property type="entry name" value="Glyco_hydro_3_C"/>
    <property type="match status" value="1"/>
</dbReference>
<reference evidence="8 11" key="2">
    <citation type="submission" date="2021-01" db="EMBL/GenBank/DDBJ databases">
        <title>Whole genome shotgun sequence of Cellulomonas oligotrophica NBRC 109435.</title>
        <authorList>
            <person name="Komaki H."/>
            <person name="Tamura T."/>
        </authorList>
    </citation>
    <scope>NUCLEOTIDE SEQUENCE [LARGE SCALE GENOMIC DNA]</scope>
    <source>
        <strain evidence="8 11">NBRC 109435</strain>
    </source>
</reference>
<dbReference type="SMART" id="SM01217">
    <property type="entry name" value="Fn3_like"/>
    <property type="match status" value="1"/>
</dbReference>
<keyword evidence="6 9" id="KW-0326">Glycosidase</keyword>
<dbReference type="PANTHER" id="PTHR42715:SF10">
    <property type="entry name" value="BETA-GLUCOSIDASE"/>
    <property type="match status" value="1"/>
</dbReference>
<dbReference type="SUPFAM" id="SSF52279">
    <property type="entry name" value="Beta-D-glucan exohydrolase, C-terminal domain"/>
    <property type="match status" value="1"/>
</dbReference>
<evidence type="ECO:0000256" key="1">
    <source>
        <dbReference type="ARBA" id="ARBA00005336"/>
    </source>
</evidence>
<name>A0A7Y9FDE0_9CELL</name>
<evidence type="ECO:0000313" key="11">
    <source>
        <dbReference type="Proteomes" id="UP000618382"/>
    </source>
</evidence>
<dbReference type="Proteomes" id="UP000618382">
    <property type="component" value="Unassembled WGS sequence"/>
</dbReference>
<dbReference type="Gene3D" id="2.60.40.10">
    <property type="entry name" value="Immunoglobulins"/>
    <property type="match status" value="1"/>
</dbReference>
<dbReference type="EMBL" id="JACCBK010000001">
    <property type="protein sequence ID" value="NYD85313.1"/>
    <property type="molecule type" value="Genomic_DNA"/>
</dbReference>
<dbReference type="InterPro" id="IPR026891">
    <property type="entry name" value="Fn3-like"/>
</dbReference>
<feature type="domain" description="Fibronectin type III-like" evidence="7">
    <location>
        <begin position="603"/>
        <end position="673"/>
    </location>
</feature>
<proteinExistence type="inferred from homology"/>
<dbReference type="InterPro" id="IPR001764">
    <property type="entry name" value="Glyco_hydro_3_N"/>
</dbReference>
<comment type="caution">
    <text evidence="9">The sequence shown here is derived from an EMBL/GenBank/DDBJ whole genome shotgun (WGS) entry which is preliminary data.</text>
</comment>
<reference evidence="9 10" key="1">
    <citation type="submission" date="2020-07" db="EMBL/GenBank/DDBJ databases">
        <title>Sequencing the genomes of 1000 actinobacteria strains.</title>
        <authorList>
            <person name="Klenk H.-P."/>
        </authorList>
    </citation>
    <scope>NUCLEOTIDE SEQUENCE [LARGE SCALE GENOMIC DNA]</scope>
    <source>
        <strain evidence="9 10">DSM 24482</strain>
    </source>
</reference>
<dbReference type="Gene3D" id="3.40.50.1700">
    <property type="entry name" value="Glycoside hydrolase family 3 C-terminal domain"/>
    <property type="match status" value="1"/>
</dbReference>
<keyword evidence="11" id="KW-1185">Reference proteome</keyword>
<evidence type="ECO:0000256" key="5">
    <source>
        <dbReference type="ARBA" id="ARBA00074219"/>
    </source>
</evidence>
<evidence type="ECO:0000256" key="3">
    <source>
        <dbReference type="ARBA" id="ARBA00023277"/>
    </source>
</evidence>
<comment type="similarity">
    <text evidence="1 6">Belongs to the glycosyl hydrolase 3 family.</text>
</comment>
<evidence type="ECO:0000256" key="4">
    <source>
        <dbReference type="ARBA" id="ARBA00058905"/>
    </source>
</evidence>
<dbReference type="InterPro" id="IPR019800">
    <property type="entry name" value="Glyco_hydro_3_AS"/>
</dbReference>
<dbReference type="FunFam" id="2.60.40.10:FF:000495">
    <property type="entry name" value="Periplasmic beta-glucosidase"/>
    <property type="match status" value="1"/>
</dbReference>
<dbReference type="GO" id="GO:0008422">
    <property type="term" value="F:beta-glucosidase activity"/>
    <property type="evidence" value="ECO:0007669"/>
    <property type="project" value="UniProtKB-ARBA"/>
</dbReference>
<gene>
    <name evidence="9" type="ORF">BKA21_000862</name>
    <name evidence="8" type="ORF">Col01nite_24110</name>
</gene>
<evidence type="ECO:0000256" key="2">
    <source>
        <dbReference type="ARBA" id="ARBA00022801"/>
    </source>
</evidence>
<dbReference type="EMBL" id="BONN01000006">
    <property type="protein sequence ID" value="GIG33252.1"/>
    <property type="molecule type" value="Genomic_DNA"/>
</dbReference>
<evidence type="ECO:0000313" key="8">
    <source>
        <dbReference type="EMBL" id="GIG33252.1"/>
    </source>
</evidence>
<keyword evidence="2 6" id="KW-0378">Hydrolase</keyword>
<evidence type="ECO:0000256" key="6">
    <source>
        <dbReference type="RuleBase" id="RU361161"/>
    </source>
</evidence>
<dbReference type="SUPFAM" id="SSF51445">
    <property type="entry name" value="(Trans)glycosidases"/>
    <property type="match status" value="1"/>
</dbReference>
<organism evidence="9 10">
    <name type="scientific">Cellulomonas oligotrophica</name>
    <dbReference type="NCBI Taxonomy" id="931536"/>
    <lineage>
        <taxon>Bacteria</taxon>
        <taxon>Bacillati</taxon>
        <taxon>Actinomycetota</taxon>
        <taxon>Actinomycetes</taxon>
        <taxon>Micrococcales</taxon>
        <taxon>Cellulomonadaceae</taxon>
        <taxon>Cellulomonas</taxon>
    </lineage>
</organism>
<dbReference type="RefSeq" id="WP_140460748.1">
    <property type="nucleotide sequence ID" value="NZ_BAABFI010000005.1"/>
</dbReference>
<evidence type="ECO:0000313" key="9">
    <source>
        <dbReference type="EMBL" id="NYD85313.1"/>
    </source>
</evidence>
<dbReference type="PRINTS" id="PR00133">
    <property type="entry name" value="GLHYDRLASE3"/>
</dbReference>
<dbReference type="InterPro" id="IPR036962">
    <property type="entry name" value="Glyco_hydro_3_N_sf"/>
</dbReference>
<dbReference type="InterPro" id="IPR002772">
    <property type="entry name" value="Glyco_hydro_3_C"/>
</dbReference>
<dbReference type="Proteomes" id="UP000577956">
    <property type="component" value="Unassembled WGS sequence"/>
</dbReference>
<comment type="function">
    <text evidence="4">Catalyzes the hydrolysis of a non-reducing terminal alpha-L-arabinopyranosidic linkage in ginsenoside Rb2 (alpha-L-arabinopyranosyl-(1-&gt;6)-alpha-D-glucopyranosyl) to release alpha-D-glucopyranosyl (Rd). It is not able to hydrolyze alpha-L-arabinofuranosyl-(1-&gt;6)-alpha-D-glucopyranosyl (Rc).</text>
</comment>
<evidence type="ECO:0000313" key="10">
    <source>
        <dbReference type="Proteomes" id="UP000577956"/>
    </source>
</evidence>
<dbReference type="Pfam" id="PF00933">
    <property type="entry name" value="Glyco_hydro_3"/>
    <property type="match status" value="1"/>
</dbReference>
<dbReference type="InterPro" id="IPR036881">
    <property type="entry name" value="Glyco_hydro_3_C_sf"/>
</dbReference>
<dbReference type="GO" id="GO:0005975">
    <property type="term" value="P:carbohydrate metabolic process"/>
    <property type="evidence" value="ECO:0007669"/>
    <property type="project" value="InterPro"/>
</dbReference>
<dbReference type="InterPro" id="IPR017853">
    <property type="entry name" value="GH"/>
</dbReference>
<dbReference type="Pfam" id="PF14310">
    <property type="entry name" value="Fn3-like"/>
    <property type="match status" value="1"/>
</dbReference>
<sequence>MTTAETTPTPTAGSTPSTDPAALLAEMTLEEKGALLDGADFWHTEPVPHLGVPSLLVTDGPHGLRKQVEGGDHLGLTDSVPATCFPPAAGLASSWDVDLARRVGEALGAESRAEGVAVLLGPGVNIKRSPLCGRNFEYLSEDPFLAGRLAAGLVEGVQRQGVGASLKHFAVNNQETDRMTVSADVDERTLREIYLPAFEHVVREARPWTVMCSYNKVNGVYASQDPWLLTRVLREEWGFDGLVVSDWGAVDDRAAAVAAGLDLEMPSSGGAGTRRVLDAVAAGTLAEADVDRAARRVLELVARAQPGLAAGGTVDLDAHHALAREAATASAVLLRNEGGLLPLDPEHGGTVAVVGELARSPRYQGAGSSQVNPTRLDDALGALRAGLAGRREVVFAPGYVVEEEAGDPVLVAEAVAAARDAEVVLLFLGLPASYESEGYDRAHTRLPDAQVALLEAVAAVNPDVVVVLSNGSVVTMPWLHRTRAVLEGWLLGQAGGSAVADLLLGRADPSGRLAETVPLRELDTPTVGAFPGELGHVRYAEGLLVGYRWYDTRGLDVAFPFGHGLSYTTFAWSDAAVEVVDAAAGRVDVHVTVTNTGDRAGTETVQVYVADPVSAVARPAQELKGFARVPLAPGESRRVRVALDDRSFAWWHTARGTWVVEGGAFEVRVSASSRDVRARLTVELPGVDVTEPVGPASTVAAWLADPQAGPWLRERLAGSGFATLLEDGQHGEMMRAIPLVRLSRFPGFPVAEDALAGRPGAS</sequence>
<dbReference type="PANTHER" id="PTHR42715">
    <property type="entry name" value="BETA-GLUCOSIDASE"/>
    <property type="match status" value="1"/>
</dbReference>
<dbReference type="PROSITE" id="PS00775">
    <property type="entry name" value="GLYCOSYL_HYDROL_F3"/>
    <property type="match status" value="1"/>
</dbReference>
<protein>
    <recommendedName>
        <fullName evidence="5">Exo-alpha-(1-&gt;6)-L-arabinopyranosidase</fullName>
    </recommendedName>
</protein>
<dbReference type="AlphaFoldDB" id="A0A7Y9FDE0"/>